<dbReference type="AlphaFoldDB" id="A0A423UUY8"/>
<organism evidence="2 3">
    <name type="scientific">Streptomyces globisporus</name>
    <dbReference type="NCBI Taxonomy" id="1908"/>
    <lineage>
        <taxon>Bacteria</taxon>
        <taxon>Bacillati</taxon>
        <taxon>Actinomycetota</taxon>
        <taxon>Actinomycetes</taxon>
        <taxon>Kitasatosporales</taxon>
        <taxon>Streptomycetaceae</taxon>
        <taxon>Streptomyces</taxon>
    </lineage>
</organism>
<evidence type="ECO:0000313" key="2">
    <source>
        <dbReference type="EMBL" id="ROV66158.1"/>
    </source>
</evidence>
<dbReference type="Proteomes" id="UP000285596">
    <property type="component" value="Unassembled WGS sequence"/>
</dbReference>
<sequence length="217" mass="23926">MSKIVNYSMANRGEIAQFLPAKDLSADGLRLLDKMRQVARARQEDLDHQGVDWGLPVQDALEQLVSGRADSPAEWAGSAYYAALQIVIDHNGSDMSTLASYRSPITVFTTLDDRLSAAGVAADLLPSQYIFSGPPSEIAFHIPRPVEGSPEIGCWPMQKAGPAITAYREVLDRIDPDLRYELNELIEALDGWYAEWADGEGSFWWAEDTSVFFSVVG</sequence>
<protein>
    <recommendedName>
        <fullName evidence="1">DUF7691 domain-containing protein</fullName>
    </recommendedName>
</protein>
<evidence type="ECO:0000259" key="1">
    <source>
        <dbReference type="Pfam" id="PF24740"/>
    </source>
</evidence>
<reference evidence="2 3" key="1">
    <citation type="submission" date="2018-08" db="EMBL/GenBank/DDBJ databases">
        <title>Streptomyces globisporus 1912-4Crt, whole genome shotgun sequence.</title>
        <authorList>
            <person name="Matselyukh B."/>
        </authorList>
    </citation>
    <scope>NUCLEOTIDE SEQUENCE [LARGE SCALE GENOMIC DNA]</scope>
    <source>
        <strain evidence="2 3">1912-4Crt</strain>
    </source>
</reference>
<gene>
    <name evidence="2" type="ORF">D3105_23535</name>
</gene>
<evidence type="ECO:0000313" key="3">
    <source>
        <dbReference type="Proteomes" id="UP000285596"/>
    </source>
</evidence>
<dbReference type="RefSeq" id="WP_118905047.1">
    <property type="nucleotide sequence ID" value="NZ_QWFA01000137.1"/>
</dbReference>
<dbReference type="Pfam" id="PF24740">
    <property type="entry name" value="DUF7691"/>
    <property type="match status" value="1"/>
</dbReference>
<feature type="domain" description="DUF7691" evidence="1">
    <location>
        <begin position="1"/>
        <end position="213"/>
    </location>
</feature>
<name>A0A423UUY8_STRGL</name>
<accession>A0A423UUY8</accession>
<comment type="caution">
    <text evidence="2">The sequence shown here is derived from an EMBL/GenBank/DDBJ whole genome shotgun (WGS) entry which is preliminary data.</text>
</comment>
<proteinExistence type="predicted"/>
<dbReference type="InterPro" id="IPR056108">
    <property type="entry name" value="DUF7691"/>
</dbReference>
<dbReference type="EMBL" id="QWFA01000137">
    <property type="protein sequence ID" value="ROV66158.1"/>
    <property type="molecule type" value="Genomic_DNA"/>
</dbReference>